<accession>A0ABR1E584</accession>
<feature type="region of interest" description="Disordered" evidence="1">
    <location>
        <begin position="1"/>
        <end position="79"/>
    </location>
</feature>
<feature type="compositionally biased region" description="Basic and acidic residues" evidence="1">
    <location>
        <begin position="38"/>
        <end position="49"/>
    </location>
</feature>
<gene>
    <name evidence="2" type="primary">Necator_chrV.g20348</name>
    <name evidence="2" type="ORF">RB195_015556</name>
</gene>
<comment type="caution">
    <text evidence="2">The sequence shown here is derived from an EMBL/GenBank/DDBJ whole genome shotgun (WGS) entry which is preliminary data.</text>
</comment>
<evidence type="ECO:0000313" key="3">
    <source>
        <dbReference type="Proteomes" id="UP001303046"/>
    </source>
</evidence>
<dbReference type="Proteomes" id="UP001303046">
    <property type="component" value="Unassembled WGS sequence"/>
</dbReference>
<organism evidence="2 3">
    <name type="scientific">Necator americanus</name>
    <name type="common">Human hookworm</name>
    <dbReference type="NCBI Taxonomy" id="51031"/>
    <lineage>
        <taxon>Eukaryota</taxon>
        <taxon>Metazoa</taxon>
        <taxon>Ecdysozoa</taxon>
        <taxon>Nematoda</taxon>
        <taxon>Chromadorea</taxon>
        <taxon>Rhabditida</taxon>
        <taxon>Rhabditina</taxon>
        <taxon>Rhabditomorpha</taxon>
        <taxon>Strongyloidea</taxon>
        <taxon>Ancylostomatidae</taxon>
        <taxon>Bunostominae</taxon>
        <taxon>Necator</taxon>
    </lineage>
</organism>
<proteinExistence type="predicted"/>
<dbReference type="EMBL" id="JAVFWL010000005">
    <property type="protein sequence ID" value="KAK6757806.1"/>
    <property type="molecule type" value="Genomic_DNA"/>
</dbReference>
<evidence type="ECO:0000256" key="1">
    <source>
        <dbReference type="SAM" id="MobiDB-lite"/>
    </source>
</evidence>
<feature type="compositionally biased region" description="Basic residues" evidence="1">
    <location>
        <begin position="1"/>
        <end position="19"/>
    </location>
</feature>
<keyword evidence="3" id="KW-1185">Reference proteome</keyword>
<evidence type="ECO:0000313" key="2">
    <source>
        <dbReference type="EMBL" id="KAK6757806.1"/>
    </source>
</evidence>
<name>A0ABR1E584_NECAM</name>
<sequence>MCTHKKGPGKKKNLKKSKSPARSAPKSKTPTASTLAEQMKEEKKAKEALKNVPNAENLFATPIDSPVKEENQQAKTPLRIKVPPPRVLKARRRIKVVRDPRDPEYKTLEPDFSEWESVKIMKRSEFKNNENEAIDGVVQSGFLTIDRELSQPKLLAAALHLLIVMLHNSGPSLARVLMSVACV</sequence>
<reference evidence="2 3" key="1">
    <citation type="submission" date="2023-08" db="EMBL/GenBank/DDBJ databases">
        <title>A Necator americanus chromosomal reference genome.</title>
        <authorList>
            <person name="Ilik V."/>
            <person name="Petrzelkova K.J."/>
            <person name="Pardy F."/>
            <person name="Fuh T."/>
            <person name="Niatou-Singa F.S."/>
            <person name="Gouil Q."/>
            <person name="Baker L."/>
            <person name="Ritchie M.E."/>
            <person name="Jex A.R."/>
            <person name="Gazzola D."/>
            <person name="Li H."/>
            <person name="Toshio Fujiwara R."/>
            <person name="Zhan B."/>
            <person name="Aroian R.V."/>
            <person name="Pafco B."/>
            <person name="Schwarz E.M."/>
        </authorList>
    </citation>
    <scope>NUCLEOTIDE SEQUENCE [LARGE SCALE GENOMIC DNA]</scope>
    <source>
        <strain evidence="2 3">Aroian</strain>
        <tissue evidence="2">Whole animal</tissue>
    </source>
</reference>
<protein>
    <submittedName>
        <fullName evidence="2">Uncharacterized protein</fullName>
    </submittedName>
</protein>